<dbReference type="EMBL" id="KZ453102">
    <property type="protein sequence ID" value="PKA47713.1"/>
    <property type="molecule type" value="Genomic_DNA"/>
</dbReference>
<feature type="signal peptide" evidence="1">
    <location>
        <begin position="1"/>
        <end position="28"/>
    </location>
</feature>
<dbReference type="Proteomes" id="UP000236161">
    <property type="component" value="Unassembled WGS sequence"/>
</dbReference>
<evidence type="ECO:0000313" key="3">
    <source>
        <dbReference type="Proteomes" id="UP000236161"/>
    </source>
</evidence>
<keyword evidence="1" id="KW-0732">Signal</keyword>
<evidence type="ECO:0000256" key="1">
    <source>
        <dbReference type="SAM" id="SignalP"/>
    </source>
</evidence>
<name>A0A2H9ZWS2_9ASPA</name>
<dbReference type="AlphaFoldDB" id="A0A2H9ZWS2"/>
<evidence type="ECO:0000313" key="2">
    <source>
        <dbReference type="EMBL" id="PKA47713.1"/>
    </source>
</evidence>
<feature type="chain" id="PRO_5014137451" evidence="1">
    <location>
        <begin position="29"/>
        <end position="127"/>
    </location>
</feature>
<keyword evidence="3" id="KW-1185">Reference proteome</keyword>
<protein>
    <submittedName>
        <fullName evidence="2">Uncharacterized protein</fullName>
    </submittedName>
</protein>
<proteinExistence type="predicted"/>
<accession>A0A2H9ZWS2</accession>
<gene>
    <name evidence="2" type="ORF">AXF42_Ash014490</name>
</gene>
<reference evidence="2 3" key="1">
    <citation type="journal article" date="2017" name="Nature">
        <title>The Apostasia genome and the evolution of orchids.</title>
        <authorList>
            <person name="Zhang G.Q."/>
            <person name="Liu K.W."/>
            <person name="Li Z."/>
            <person name="Lohaus R."/>
            <person name="Hsiao Y.Y."/>
            <person name="Niu S.C."/>
            <person name="Wang J.Y."/>
            <person name="Lin Y.C."/>
            <person name="Xu Q."/>
            <person name="Chen L.J."/>
            <person name="Yoshida K."/>
            <person name="Fujiwara S."/>
            <person name="Wang Z.W."/>
            <person name="Zhang Y.Q."/>
            <person name="Mitsuda N."/>
            <person name="Wang M."/>
            <person name="Liu G.H."/>
            <person name="Pecoraro L."/>
            <person name="Huang H.X."/>
            <person name="Xiao X.J."/>
            <person name="Lin M."/>
            <person name="Wu X.Y."/>
            <person name="Wu W.L."/>
            <person name="Chen Y.Y."/>
            <person name="Chang S.B."/>
            <person name="Sakamoto S."/>
            <person name="Ohme-Takagi M."/>
            <person name="Yagi M."/>
            <person name="Zeng S.J."/>
            <person name="Shen C.Y."/>
            <person name="Yeh C.M."/>
            <person name="Luo Y.B."/>
            <person name="Tsai W.C."/>
            <person name="Van de Peer Y."/>
            <person name="Liu Z.J."/>
        </authorList>
    </citation>
    <scope>NUCLEOTIDE SEQUENCE [LARGE SCALE GENOMIC DNA]</scope>
    <source>
        <strain evidence="3">cv. Shenzhen</strain>
        <tissue evidence="2">Stem</tissue>
    </source>
</reference>
<organism evidence="2 3">
    <name type="scientific">Apostasia shenzhenica</name>
    <dbReference type="NCBI Taxonomy" id="1088818"/>
    <lineage>
        <taxon>Eukaryota</taxon>
        <taxon>Viridiplantae</taxon>
        <taxon>Streptophyta</taxon>
        <taxon>Embryophyta</taxon>
        <taxon>Tracheophyta</taxon>
        <taxon>Spermatophyta</taxon>
        <taxon>Magnoliopsida</taxon>
        <taxon>Liliopsida</taxon>
        <taxon>Asparagales</taxon>
        <taxon>Orchidaceae</taxon>
        <taxon>Apostasioideae</taxon>
        <taxon>Apostasia</taxon>
    </lineage>
</organism>
<sequence>MMASIGRFLLPHAALLLLLLLLLRSSAAMTPPASSIPPGNFQPGSTRMAVYAMYFATGLYNAYHSWTPLENPVLMECAQLFYERRTLIAITILATQHRRPVVGRFIIILTDHRFYQVVPLLPFHPQV</sequence>